<reference evidence="1 3" key="1">
    <citation type="journal article" date="2008" name="Genome Biol.">
        <title>The genome sequence of the model ascomycete fungus Podospora anserina.</title>
        <authorList>
            <person name="Espagne E."/>
            <person name="Lespinet O."/>
            <person name="Malagnac F."/>
            <person name="Da Silva C."/>
            <person name="Jaillon O."/>
            <person name="Porcel B.M."/>
            <person name="Couloux A."/>
            <person name="Aury J.-M."/>
            <person name="Segurens B."/>
            <person name="Poulain J."/>
            <person name="Anthouard V."/>
            <person name="Grossetete S."/>
            <person name="Khalili H."/>
            <person name="Coppin E."/>
            <person name="Dequard-Chablat M."/>
            <person name="Picard M."/>
            <person name="Contamine V."/>
            <person name="Arnaise S."/>
            <person name="Bourdais A."/>
            <person name="Berteaux-Lecellier V."/>
            <person name="Gautheret D."/>
            <person name="de Vries R.P."/>
            <person name="Battaglia E."/>
            <person name="Coutinho P.M."/>
            <person name="Danchin E.G.J."/>
            <person name="Henrissat B."/>
            <person name="El Khoury R."/>
            <person name="Sainsard-Chanet A."/>
            <person name="Boivin A."/>
            <person name="Pinan-Lucarre B."/>
            <person name="Sellem C.H."/>
            <person name="Debuchy R."/>
            <person name="Wincker P."/>
            <person name="Weissenbach J."/>
            <person name="Silar P."/>
        </authorList>
    </citation>
    <scope>NUCLEOTIDE SEQUENCE [LARGE SCALE GENOMIC DNA]</scope>
    <source>
        <strain evidence="3">S / ATCC MYA-4624 / DSM 980 / FGSC 10383</strain>
        <strain evidence="1">S mat+</strain>
    </source>
</reference>
<dbReference type="RefSeq" id="XP_001904621.1">
    <property type="nucleotide sequence ID" value="XM_001904586.1"/>
</dbReference>
<gene>
    <name evidence="1" type="ORF">PODANS_5_8076</name>
</gene>
<dbReference type="AlphaFoldDB" id="B2AKJ5"/>
<organism evidence="1">
    <name type="scientific">Podospora anserina (strain S / ATCC MYA-4624 / DSM 980 / FGSC 10383)</name>
    <name type="common">Pleurage anserina</name>
    <dbReference type="NCBI Taxonomy" id="515849"/>
    <lineage>
        <taxon>Eukaryota</taxon>
        <taxon>Fungi</taxon>
        <taxon>Dikarya</taxon>
        <taxon>Ascomycota</taxon>
        <taxon>Pezizomycotina</taxon>
        <taxon>Sordariomycetes</taxon>
        <taxon>Sordariomycetidae</taxon>
        <taxon>Sordariales</taxon>
        <taxon>Podosporaceae</taxon>
        <taxon>Podospora</taxon>
        <taxon>Podospora anserina</taxon>
    </lineage>
</organism>
<sequence length="239" mass="26653">MLSPTPQVNKVTTIVPHRPTDTQVITMITTRIYLPSPLLPPHARTSQTPSTTHLYLLLKSQGYKTNTIIIMPSSAFNWGAIGASLQQTTFTNPANTPCVEEAIEMNEVVPGKGSKMVFMPVARDVIQDMQSNERITMAALRQDCQEVLKQVNRQYQSAARSVADSVTLSVKETAFNKLIIKRHFFAFMLGWIEMSRVKQGISEISESLSSNWILVPIESNWDVDADDADWVMVGKADLV</sequence>
<dbReference type="OrthoDB" id="10467846at2759"/>
<reference evidence="3" key="3">
    <citation type="journal article" date="2014" name="Genetics">
        <title>Maintaining two mating types: Structure of the mating type locus and its role in heterokaryosis in Podospora anserina.</title>
        <authorList>
            <person name="Grognet P."/>
            <person name="Bidard F."/>
            <person name="Kuchly C."/>
            <person name="Tong L.C.H."/>
            <person name="Coppin E."/>
            <person name="Benkhali J.A."/>
            <person name="Couloux A."/>
            <person name="Wincker P."/>
            <person name="Debuchy R."/>
            <person name="Silar P."/>
        </authorList>
    </citation>
    <scope>GENOME REANNOTATION</scope>
    <source>
        <strain evidence="3">S / ATCC MYA-4624 / DSM 980 / FGSC 10383</strain>
    </source>
</reference>
<reference evidence="1" key="2">
    <citation type="submission" date="2008-07" db="EMBL/GenBank/DDBJ databases">
        <authorList>
            <person name="Genoscope - CEA"/>
        </authorList>
    </citation>
    <scope>NUCLEOTIDE SEQUENCE</scope>
    <source>
        <strain evidence="1">S mat+</strain>
    </source>
</reference>
<proteinExistence type="predicted"/>
<dbReference type="Proteomes" id="UP000001197">
    <property type="component" value="Chromosome 5"/>
</dbReference>
<evidence type="ECO:0000313" key="3">
    <source>
        <dbReference type="Proteomes" id="UP000001197"/>
    </source>
</evidence>
<dbReference type="KEGG" id="pan:PODANSg1643"/>
<name>B2AKJ5_PODAN</name>
<dbReference type="HOGENOM" id="CLU_1161553_0_0_1"/>
<evidence type="ECO:0000313" key="1">
    <source>
        <dbReference type="EMBL" id="CAP64528.1"/>
    </source>
</evidence>
<dbReference type="EMBL" id="FO904940">
    <property type="protein sequence ID" value="CDP29923.1"/>
    <property type="molecule type" value="Genomic_DNA"/>
</dbReference>
<dbReference type="GeneID" id="6188985"/>
<protein>
    <submittedName>
        <fullName evidence="1">Podospora anserina S mat+ genomic DNA chromosome 5, supercontig 9</fullName>
    </submittedName>
</protein>
<reference evidence="2" key="4">
    <citation type="submission" date="2015-04" db="EMBL/GenBank/DDBJ databases">
        <title>Maintaining two mating types: Structure of the mating type locus and its role in heterokaryosis in Podospora anserina.</title>
        <authorList>
            <person name="Grognet P."/>
            <person name="Bidard F."/>
            <person name="Kuchly C."/>
            <person name="Chan Ho Tong L."/>
            <person name="Coppin E."/>
            <person name="Ait Benkhali J."/>
            <person name="Couloux A."/>
            <person name="Wincker P."/>
            <person name="Debuchy R."/>
            <person name="Silar P."/>
        </authorList>
    </citation>
    <scope>NUCLEOTIDE SEQUENCE</scope>
</reference>
<accession>B2AKJ5</accession>
<evidence type="ECO:0000313" key="2">
    <source>
        <dbReference type="EMBL" id="CDP29923.1"/>
    </source>
</evidence>
<dbReference type="EMBL" id="CU633865">
    <property type="protein sequence ID" value="CAP64528.1"/>
    <property type="molecule type" value="Genomic_DNA"/>
</dbReference>
<keyword evidence="3" id="KW-1185">Reference proteome</keyword>
<dbReference type="VEuPathDB" id="FungiDB:PODANS_5_8076"/>